<dbReference type="AlphaFoldDB" id="A0A1I7APC7"/>
<organism evidence="3 4">
    <name type="scientific">Pseudovibrio denitrificans</name>
    <dbReference type="NCBI Taxonomy" id="258256"/>
    <lineage>
        <taxon>Bacteria</taxon>
        <taxon>Pseudomonadati</taxon>
        <taxon>Pseudomonadota</taxon>
        <taxon>Alphaproteobacteria</taxon>
        <taxon>Hyphomicrobiales</taxon>
        <taxon>Stappiaceae</taxon>
        <taxon>Pseudovibrio</taxon>
    </lineage>
</organism>
<evidence type="ECO:0000313" key="4">
    <source>
        <dbReference type="Proteomes" id="UP000183371"/>
    </source>
</evidence>
<dbReference type="Proteomes" id="UP000183371">
    <property type="component" value="Unassembled WGS sequence"/>
</dbReference>
<feature type="transmembrane region" description="Helical" evidence="1">
    <location>
        <begin position="67"/>
        <end position="88"/>
    </location>
</feature>
<dbReference type="InterPro" id="IPR052937">
    <property type="entry name" value="Inner_membrane_protein"/>
</dbReference>
<reference evidence="4" key="1">
    <citation type="submission" date="2016-10" db="EMBL/GenBank/DDBJ databases">
        <authorList>
            <person name="Varghese N."/>
            <person name="Submissions S."/>
        </authorList>
    </citation>
    <scope>NUCLEOTIDE SEQUENCE [LARGE SCALE GENOMIC DNA]</scope>
    <source>
        <strain evidence="4">DSM 17465</strain>
    </source>
</reference>
<feature type="transmembrane region" description="Helical" evidence="1">
    <location>
        <begin position="6"/>
        <end position="37"/>
    </location>
</feature>
<name>A0A1I7APC7_9HYPH</name>
<keyword evidence="1" id="KW-0472">Membrane</keyword>
<keyword evidence="4" id="KW-1185">Reference proteome</keyword>
<keyword evidence="1" id="KW-0997">Cell inner membrane</keyword>
<evidence type="ECO:0000256" key="1">
    <source>
        <dbReference type="PIRNR" id="PIRNR028777"/>
    </source>
</evidence>
<keyword evidence="1" id="KW-1003">Cell membrane</keyword>
<proteinExistence type="predicted"/>
<dbReference type="GO" id="GO:0005886">
    <property type="term" value="C:plasma membrane"/>
    <property type="evidence" value="ECO:0007669"/>
    <property type="project" value="UniProtKB-SubCell"/>
</dbReference>
<dbReference type="PANTHER" id="PTHR42903">
    <property type="entry name" value="INNER MEMBRANE PROTEIN YCCF"/>
    <property type="match status" value="1"/>
</dbReference>
<dbReference type="Pfam" id="PF03733">
    <property type="entry name" value="YccF"/>
    <property type="match status" value="2"/>
</dbReference>
<protein>
    <recommendedName>
        <fullName evidence="1">Inner membrane protein YccF</fullName>
    </recommendedName>
</protein>
<feature type="transmembrane region" description="Helical" evidence="1">
    <location>
        <begin position="94"/>
        <end position="114"/>
    </location>
</feature>
<accession>A0A1I7APC7</accession>
<gene>
    <name evidence="3" type="ORF">SAMN05444141_103254</name>
</gene>
<keyword evidence="1" id="KW-1133">Transmembrane helix</keyword>
<evidence type="ECO:0000259" key="2">
    <source>
        <dbReference type="Pfam" id="PF03733"/>
    </source>
</evidence>
<dbReference type="EMBL" id="FPBD01000003">
    <property type="protein sequence ID" value="SFT76798.1"/>
    <property type="molecule type" value="Genomic_DNA"/>
</dbReference>
<dbReference type="RefSeq" id="WP_054785140.1">
    <property type="nucleotide sequence ID" value="NZ_FPBD01000003.1"/>
</dbReference>
<dbReference type="InterPro" id="IPR031308">
    <property type="entry name" value="UCP028777"/>
</dbReference>
<evidence type="ECO:0000313" key="3">
    <source>
        <dbReference type="EMBL" id="SFT76798.1"/>
    </source>
</evidence>
<dbReference type="PANTHER" id="PTHR42903:SF1">
    <property type="entry name" value="INNER MEMBRANE PROTEIN YCCF"/>
    <property type="match status" value="1"/>
</dbReference>
<sequence>MRYAGNVIWFIFGGWLLALMWLLYGVLFAITIIGLPYTKAAIEMAKLSAWPFGKEVVHIRDLDNKEATTTTVLSGAFGLIFNILWFPFGLSLSLAYLIAGLLNCITLIGIPFGIQAFKLAGISLWPVGRRVVTTELAELVRQDKAKATLESYRA</sequence>
<keyword evidence="1" id="KW-0812">Transmembrane</keyword>
<comment type="subcellular location">
    <subcellularLocation>
        <location evidence="1">Cell inner membrane</location>
        <topology evidence="1">Multi-pass membrane protein</topology>
    </subcellularLocation>
</comment>
<feature type="domain" description="Inner membrane component" evidence="2">
    <location>
        <begin position="5"/>
        <end position="54"/>
    </location>
</feature>
<dbReference type="PIRSF" id="PIRSF028777">
    <property type="entry name" value="UCP028777"/>
    <property type="match status" value="1"/>
</dbReference>
<feature type="domain" description="Inner membrane component" evidence="2">
    <location>
        <begin position="80"/>
        <end position="129"/>
    </location>
</feature>
<dbReference type="InterPro" id="IPR005185">
    <property type="entry name" value="YccF"/>
</dbReference>